<name>A0A381IK31_AMIAI</name>
<protein>
    <submittedName>
        <fullName evidence="1">Uncharacterized protein</fullName>
    </submittedName>
</protein>
<accession>A0A381IK31</accession>
<proteinExistence type="predicted"/>
<reference evidence="1 2" key="1">
    <citation type="submission" date="2018-06" db="EMBL/GenBank/DDBJ databases">
        <authorList>
            <consortium name="Pathogen Informatics"/>
            <person name="Doyle S."/>
        </authorList>
    </citation>
    <scope>NUCLEOTIDE SEQUENCE [LARGE SCALE GENOMIC DNA]</scope>
    <source>
        <strain evidence="1 2">NCTC10684</strain>
    </source>
</reference>
<evidence type="ECO:0000313" key="2">
    <source>
        <dbReference type="Proteomes" id="UP000254701"/>
    </source>
</evidence>
<gene>
    <name evidence="1" type="ORF">NCTC10684_05074</name>
</gene>
<dbReference type="Proteomes" id="UP000254701">
    <property type="component" value="Unassembled WGS sequence"/>
</dbReference>
<organism evidence="1 2">
    <name type="scientific">Aminobacter aminovorans</name>
    <name type="common">Chelatobacter heintzii</name>
    <dbReference type="NCBI Taxonomy" id="83263"/>
    <lineage>
        <taxon>Bacteria</taxon>
        <taxon>Pseudomonadati</taxon>
        <taxon>Pseudomonadota</taxon>
        <taxon>Alphaproteobacteria</taxon>
        <taxon>Hyphomicrobiales</taxon>
        <taxon>Phyllobacteriaceae</taxon>
        <taxon>Aminobacter</taxon>
    </lineage>
</organism>
<dbReference type="RefSeq" id="WP_165916126.1">
    <property type="nucleotide sequence ID" value="NZ_BAAAVY010000009.1"/>
</dbReference>
<dbReference type="EMBL" id="UFSM01000002">
    <property type="protein sequence ID" value="SUY28291.1"/>
    <property type="molecule type" value="Genomic_DNA"/>
</dbReference>
<dbReference type="AlphaFoldDB" id="A0A381IK31"/>
<evidence type="ECO:0000313" key="1">
    <source>
        <dbReference type="EMBL" id="SUY28291.1"/>
    </source>
</evidence>
<sequence length="55" mass="6299">MAEEPAEPTNVEEFTIPRLMKEGNVTQTQARQLIVALGHDWSSLFLEARFLAKKR</sequence>